<comment type="similarity">
    <text evidence="2 9">Belongs to the uroporphyrinogen-III synthase family.</text>
</comment>
<dbReference type="GO" id="GO:0006782">
    <property type="term" value="P:protoporphyrinogen IX biosynthetic process"/>
    <property type="evidence" value="ECO:0007669"/>
    <property type="project" value="UniProtKB-UniRule"/>
</dbReference>
<dbReference type="PANTHER" id="PTHR38042">
    <property type="entry name" value="UROPORPHYRINOGEN-III SYNTHASE, CHLOROPLASTIC"/>
    <property type="match status" value="1"/>
</dbReference>
<feature type="domain" description="Tetrapyrrole biosynthesis uroporphyrinogen III synthase" evidence="10">
    <location>
        <begin position="18"/>
        <end position="229"/>
    </location>
</feature>
<proteinExistence type="inferred from homology"/>
<sequence length="241" mass="24474">MKPETVLVTRTEPGASKTAGAAIEAGLEAIVSPLARVVYLDAGLDLDRVDAVAVTSRHGARGLAKATGRRDVPVFAVGEATAQSVTRNGFETVHSADGDAFALAELAGRTLPRPARVLHVRGELAGVDLKAALAARGLEAGEAIVYRTVETGRLSAEAVAALDADPGPILLIHSAAGAGRLVRALAALGIAPEGLRAAAISAVAAEPARSAGIGRIEIAERPDDAHLLEAALRIAHTGPAR</sequence>
<evidence type="ECO:0000256" key="4">
    <source>
        <dbReference type="ARBA" id="ARBA00023239"/>
    </source>
</evidence>
<comment type="catalytic activity">
    <reaction evidence="8 9">
        <text>hydroxymethylbilane = uroporphyrinogen III + H2O</text>
        <dbReference type="Rhea" id="RHEA:18965"/>
        <dbReference type="ChEBI" id="CHEBI:15377"/>
        <dbReference type="ChEBI" id="CHEBI:57308"/>
        <dbReference type="ChEBI" id="CHEBI:57845"/>
        <dbReference type="EC" id="4.2.1.75"/>
    </reaction>
</comment>
<dbReference type="EMBL" id="SRXW01000002">
    <property type="protein sequence ID" value="TGY88986.1"/>
    <property type="molecule type" value="Genomic_DNA"/>
</dbReference>
<protein>
    <recommendedName>
        <fullName evidence="7 9">Uroporphyrinogen-III synthase</fullName>
        <ecNumber evidence="3 9">4.2.1.75</ecNumber>
    </recommendedName>
</protein>
<dbReference type="InterPro" id="IPR003754">
    <property type="entry name" value="4pyrrol_synth_uPrphyn_synth"/>
</dbReference>
<dbReference type="Gene3D" id="3.40.50.10090">
    <property type="match status" value="2"/>
</dbReference>
<dbReference type="GO" id="GO:0004852">
    <property type="term" value="F:uroporphyrinogen-III synthase activity"/>
    <property type="evidence" value="ECO:0007669"/>
    <property type="project" value="UniProtKB-UniRule"/>
</dbReference>
<evidence type="ECO:0000256" key="1">
    <source>
        <dbReference type="ARBA" id="ARBA00004772"/>
    </source>
</evidence>
<dbReference type="InterPro" id="IPR039793">
    <property type="entry name" value="UROS/Hem4"/>
</dbReference>
<comment type="caution">
    <text evidence="11">The sequence shown here is derived from an EMBL/GenBank/DDBJ whole genome shotgun (WGS) entry which is preliminary data.</text>
</comment>
<evidence type="ECO:0000259" key="10">
    <source>
        <dbReference type="Pfam" id="PF02602"/>
    </source>
</evidence>
<evidence type="ECO:0000313" key="11">
    <source>
        <dbReference type="EMBL" id="TGY88986.1"/>
    </source>
</evidence>
<reference evidence="11 12" key="1">
    <citation type="journal article" date="2017" name="Int. J. Syst. Evol. Microbiol.">
        <title>Marinicauda algicola sp. nov., isolated from a marine red alga Rhodosorus marinus.</title>
        <authorList>
            <person name="Jeong S.E."/>
            <person name="Jeon S.H."/>
            <person name="Chun B.H."/>
            <person name="Kim D.W."/>
            <person name="Jeon C.O."/>
        </authorList>
    </citation>
    <scope>NUCLEOTIDE SEQUENCE [LARGE SCALE GENOMIC DNA]</scope>
    <source>
        <strain evidence="11 12">JCM 31718</strain>
    </source>
</reference>
<dbReference type="Pfam" id="PF02602">
    <property type="entry name" value="HEM4"/>
    <property type="match status" value="1"/>
</dbReference>
<dbReference type="PANTHER" id="PTHR38042:SF1">
    <property type="entry name" value="UROPORPHYRINOGEN-III SYNTHASE, CHLOROPLASTIC"/>
    <property type="match status" value="1"/>
</dbReference>
<evidence type="ECO:0000256" key="8">
    <source>
        <dbReference type="ARBA" id="ARBA00048617"/>
    </source>
</evidence>
<evidence type="ECO:0000256" key="7">
    <source>
        <dbReference type="ARBA" id="ARBA00040167"/>
    </source>
</evidence>
<gene>
    <name evidence="11" type="ORF">E5163_07585</name>
</gene>
<dbReference type="SUPFAM" id="SSF69618">
    <property type="entry name" value="HemD-like"/>
    <property type="match status" value="1"/>
</dbReference>
<dbReference type="AlphaFoldDB" id="A0A4S2H0H8"/>
<dbReference type="InterPro" id="IPR036108">
    <property type="entry name" value="4pyrrol_syn_uPrphyn_synt_sf"/>
</dbReference>
<comment type="function">
    <text evidence="6 9">Catalyzes cyclization of the linear tetrapyrrole, hydroxymethylbilane, to the macrocyclic uroporphyrinogen III.</text>
</comment>
<evidence type="ECO:0000313" key="12">
    <source>
        <dbReference type="Proteomes" id="UP000308054"/>
    </source>
</evidence>
<name>A0A4S2H0H8_9PROT</name>
<dbReference type="Proteomes" id="UP000308054">
    <property type="component" value="Unassembled WGS sequence"/>
</dbReference>
<comment type="pathway">
    <text evidence="1 9">Porphyrin-containing compound metabolism; protoporphyrin-IX biosynthesis; coproporphyrinogen-III from 5-aminolevulinate: step 3/4.</text>
</comment>
<dbReference type="GO" id="GO:0006780">
    <property type="term" value="P:uroporphyrinogen III biosynthetic process"/>
    <property type="evidence" value="ECO:0007669"/>
    <property type="project" value="UniProtKB-UniRule"/>
</dbReference>
<dbReference type="OrthoDB" id="7204250at2"/>
<keyword evidence="12" id="KW-1185">Reference proteome</keyword>
<keyword evidence="4 9" id="KW-0456">Lyase</keyword>
<evidence type="ECO:0000256" key="3">
    <source>
        <dbReference type="ARBA" id="ARBA00013109"/>
    </source>
</evidence>
<evidence type="ECO:0000256" key="9">
    <source>
        <dbReference type="RuleBase" id="RU366031"/>
    </source>
</evidence>
<evidence type="ECO:0000256" key="6">
    <source>
        <dbReference type="ARBA" id="ARBA00037589"/>
    </source>
</evidence>
<dbReference type="RefSeq" id="WP_135995526.1">
    <property type="nucleotide sequence ID" value="NZ_CP071057.1"/>
</dbReference>
<evidence type="ECO:0000256" key="5">
    <source>
        <dbReference type="ARBA" id="ARBA00023244"/>
    </source>
</evidence>
<dbReference type="CDD" id="cd06578">
    <property type="entry name" value="HemD"/>
    <property type="match status" value="1"/>
</dbReference>
<evidence type="ECO:0000256" key="2">
    <source>
        <dbReference type="ARBA" id="ARBA00008133"/>
    </source>
</evidence>
<organism evidence="11 12">
    <name type="scientific">Marinicauda algicola</name>
    <dbReference type="NCBI Taxonomy" id="2029849"/>
    <lineage>
        <taxon>Bacteria</taxon>
        <taxon>Pseudomonadati</taxon>
        <taxon>Pseudomonadota</taxon>
        <taxon>Alphaproteobacteria</taxon>
        <taxon>Maricaulales</taxon>
        <taxon>Maricaulaceae</taxon>
        <taxon>Marinicauda</taxon>
    </lineage>
</organism>
<keyword evidence="5 9" id="KW-0627">Porphyrin biosynthesis</keyword>
<accession>A0A4S2H0H8</accession>
<dbReference type="EC" id="4.2.1.75" evidence="3 9"/>